<dbReference type="EMBL" id="CM034395">
    <property type="protein sequence ID" value="KAJ0178907.1"/>
    <property type="molecule type" value="Genomic_DNA"/>
</dbReference>
<protein>
    <submittedName>
        <fullName evidence="1">Uncharacterized protein</fullName>
    </submittedName>
</protein>
<organism evidence="1 2">
    <name type="scientific">Dendrolimus kikuchii</name>
    <dbReference type="NCBI Taxonomy" id="765133"/>
    <lineage>
        <taxon>Eukaryota</taxon>
        <taxon>Metazoa</taxon>
        <taxon>Ecdysozoa</taxon>
        <taxon>Arthropoda</taxon>
        <taxon>Hexapoda</taxon>
        <taxon>Insecta</taxon>
        <taxon>Pterygota</taxon>
        <taxon>Neoptera</taxon>
        <taxon>Endopterygota</taxon>
        <taxon>Lepidoptera</taxon>
        <taxon>Glossata</taxon>
        <taxon>Ditrysia</taxon>
        <taxon>Bombycoidea</taxon>
        <taxon>Lasiocampidae</taxon>
        <taxon>Dendrolimus</taxon>
    </lineage>
</organism>
<evidence type="ECO:0000313" key="2">
    <source>
        <dbReference type="Proteomes" id="UP000824533"/>
    </source>
</evidence>
<keyword evidence="2" id="KW-1185">Reference proteome</keyword>
<dbReference type="Proteomes" id="UP000824533">
    <property type="component" value="Linkage Group LG09"/>
</dbReference>
<proteinExistence type="predicted"/>
<name>A0ACC1D4X8_9NEOP</name>
<comment type="caution">
    <text evidence="1">The sequence shown here is derived from an EMBL/GenBank/DDBJ whole genome shotgun (WGS) entry which is preliminary data.</text>
</comment>
<sequence length="510" mass="59122">MIVAIIAFLLISCLLWYNYKIAFKTPPNFPPGPPNLPLYGAYWMALAYDFNNLAGAFCKIGEKYKTKVIGQFMGKGLSIILNDPTDIKEMLTREEFDGRMDIILFRLRSYWKKLGIFFTDGYFWHVQRRFSLRYLRDYGFGRRSDILESAVENEIKEMIDMRIIGPKYPAERDVVKDELIYLPHFLSVPFINGILQVMTRMTLSREKYHKLWKLARGTLMFQRNSNDLGGALSLTPWLKDFLPNYSGYNNLVKGNQHLLDFFTEIITDVMATHDESHDRHFLDMYVTKMKEEQRLKDKSTFSVHQLVLTCTDYMFPAASALDATLTMLIERILLQSEIQDKIHEEIDRVIGRDRMPNLDDRRNLPYTEACIREIMRFETLVPLGVPHRATTNTKLAGYDVPEDTMINPNLVMLHMDKGIWGDPENFRPERFIKDGQICPSLDKSLPFGAGRRLCAGETYARQTMFQVFSGFMQAFSVSTADGKPLTKPSKRIQGIITTIPEFWIKVTPRI</sequence>
<evidence type="ECO:0000313" key="1">
    <source>
        <dbReference type="EMBL" id="KAJ0178907.1"/>
    </source>
</evidence>
<gene>
    <name evidence="1" type="ORF">K1T71_005682</name>
</gene>
<reference evidence="1 2" key="1">
    <citation type="journal article" date="2021" name="Front. Genet.">
        <title>Chromosome-Level Genome Assembly Reveals Significant Gene Expansion in the Toll and IMD Signaling Pathways of Dendrolimus kikuchii.</title>
        <authorList>
            <person name="Zhou J."/>
            <person name="Wu P."/>
            <person name="Xiong Z."/>
            <person name="Liu N."/>
            <person name="Zhao N."/>
            <person name="Ji M."/>
            <person name="Qiu Y."/>
            <person name="Yang B."/>
        </authorList>
    </citation>
    <scope>NUCLEOTIDE SEQUENCE [LARGE SCALE GENOMIC DNA]</scope>
    <source>
        <strain evidence="1">Ann1</strain>
    </source>
</reference>
<accession>A0ACC1D4X8</accession>